<keyword evidence="1 2" id="KW-0597">Phosphoprotein</keyword>
<dbReference type="CDD" id="cd00156">
    <property type="entry name" value="REC"/>
    <property type="match status" value="1"/>
</dbReference>
<dbReference type="RefSeq" id="WP_166223307.1">
    <property type="nucleotide sequence ID" value="NZ_CP049989.1"/>
</dbReference>
<dbReference type="PANTHER" id="PTHR44591">
    <property type="entry name" value="STRESS RESPONSE REGULATOR PROTEIN 1"/>
    <property type="match status" value="1"/>
</dbReference>
<gene>
    <name evidence="4" type="ORF">G9Q37_01090</name>
</gene>
<feature type="domain" description="Response regulatory" evidence="3">
    <location>
        <begin position="1"/>
        <end position="115"/>
    </location>
</feature>
<dbReference type="KEGG" id="hcz:G9Q37_01090"/>
<feature type="modified residue" description="4-aspartylphosphate" evidence="2">
    <location>
        <position position="50"/>
    </location>
</feature>
<dbReference type="PROSITE" id="PS50110">
    <property type="entry name" value="RESPONSE_REGULATORY"/>
    <property type="match status" value="1"/>
</dbReference>
<evidence type="ECO:0000313" key="4">
    <source>
        <dbReference type="EMBL" id="QIM50820.1"/>
    </source>
</evidence>
<accession>A0A6G8ICT7</accession>
<protein>
    <submittedName>
        <fullName evidence="4">Response regulator</fullName>
    </submittedName>
</protein>
<dbReference type="GO" id="GO:0000160">
    <property type="term" value="P:phosphorelay signal transduction system"/>
    <property type="evidence" value="ECO:0007669"/>
    <property type="project" value="InterPro"/>
</dbReference>
<dbReference type="Gene3D" id="3.40.50.2300">
    <property type="match status" value="1"/>
</dbReference>
<dbReference type="SMART" id="SM00448">
    <property type="entry name" value="REC"/>
    <property type="match status" value="1"/>
</dbReference>
<evidence type="ECO:0000256" key="2">
    <source>
        <dbReference type="PROSITE-ProRule" id="PRU00169"/>
    </source>
</evidence>
<organism evidence="4 5">
    <name type="scientific">Hydrogenophaga crocea</name>
    <dbReference type="NCBI Taxonomy" id="2716225"/>
    <lineage>
        <taxon>Bacteria</taxon>
        <taxon>Pseudomonadati</taxon>
        <taxon>Pseudomonadota</taxon>
        <taxon>Betaproteobacteria</taxon>
        <taxon>Burkholderiales</taxon>
        <taxon>Comamonadaceae</taxon>
        <taxon>Hydrogenophaga</taxon>
    </lineage>
</organism>
<dbReference type="InterPro" id="IPR001789">
    <property type="entry name" value="Sig_transdc_resp-reg_receiver"/>
</dbReference>
<dbReference type="AlphaFoldDB" id="A0A6G8ICT7"/>
<dbReference type="PANTHER" id="PTHR44591:SF23">
    <property type="entry name" value="CHEY SUBFAMILY"/>
    <property type="match status" value="1"/>
</dbReference>
<evidence type="ECO:0000259" key="3">
    <source>
        <dbReference type="PROSITE" id="PS50110"/>
    </source>
</evidence>
<dbReference type="InterPro" id="IPR011006">
    <property type="entry name" value="CheY-like_superfamily"/>
</dbReference>
<evidence type="ECO:0000256" key="1">
    <source>
        <dbReference type="ARBA" id="ARBA00022553"/>
    </source>
</evidence>
<dbReference type="SUPFAM" id="SSF52172">
    <property type="entry name" value="CheY-like"/>
    <property type="match status" value="1"/>
</dbReference>
<name>A0A6G8ICT7_9BURK</name>
<keyword evidence="5" id="KW-1185">Reference proteome</keyword>
<sequence>MYVDDDEVLTFLMERLFVRAGYQINTFNDPMVALDWIARPDTQVDLILTDYNMPRTNGIEFARALRAAGTNIPVAIITGHITEVLRQQADQLGVYGIVYKPDSADGMFQEIDRMVGELMLHADSQA</sequence>
<evidence type="ECO:0000313" key="5">
    <source>
        <dbReference type="Proteomes" id="UP000503162"/>
    </source>
</evidence>
<dbReference type="Proteomes" id="UP000503162">
    <property type="component" value="Chromosome"/>
</dbReference>
<dbReference type="Pfam" id="PF00072">
    <property type="entry name" value="Response_reg"/>
    <property type="match status" value="1"/>
</dbReference>
<reference evidence="4 5" key="1">
    <citation type="submission" date="2020-03" db="EMBL/GenBank/DDBJ databases">
        <title>Hydrogenophaga sp. nov. isolated from cyanobacterial mat.</title>
        <authorList>
            <person name="Thorat V."/>
            <person name="Kirdat K."/>
            <person name="Tiwarekar B."/>
            <person name="Costa E.D."/>
            <person name="Yadav A."/>
        </authorList>
    </citation>
    <scope>NUCLEOTIDE SEQUENCE [LARGE SCALE GENOMIC DNA]</scope>
    <source>
        <strain evidence="4 5">BA0156</strain>
    </source>
</reference>
<proteinExistence type="predicted"/>
<dbReference type="EMBL" id="CP049989">
    <property type="protein sequence ID" value="QIM50820.1"/>
    <property type="molecule type" value="Genomic_DNA"/>
</dbReference>
<dbReference type="InterPro" id="IPR050595">
    <property type="entry name" value="Bact_response_regulator"/>
</dbReference>